<name>A0ABQ9GMC5_9NEOP</name>
<organism evidence="1 2">
    <name type="scientific">Dryococelus australis</name>
    <dbReference type="NCBI Taxonomy" id="614101"/>
    <lineage>
        <taxon>Eukaryota</taxon>
        <taxon>Metazoa</taxon>
        <taxon>Ecdysozoa</taxon>
        <taxon>Arthropoda</taxon>
        <taxon>Hexapoda</taxon>
        <taxon>Insecta</taxon>
        <taxon>Pterygota</taxon>
        <taxon>Neoptera</taxon>
        <taxon>Polyneoptera</taxon>
        <taxon>Phasmatodea</taxon>
        <taxon>Verophasmatodea</taxon>
        <taxon>Anareolatae</taxon>
        <taxon>Phasmatidae</taxon>
        <taxon>Eurycanthinae</taxon>
        <taxon>Dryococelus</taxon>
    </lineage>
</organism>
<gene>
    <name evidence="1" type="ORF">PR048_026813</name>
</gene>
<reference evidence="1 2" key="1">
    <citation type="submission" date="2023-02" db="EMBL/GenBank/DDBJ databases">
        <title>LHISI_Scaffold_Assembly.</title>
        <authorList>
            <person name="Stuart O.P."/>
            <person name="Cleave R."/>
            <person name="Magrath M.J.L."/>
            <person name="Mikheyev A.S."/>
        </authorList>
    </citation>
    <scope>NUCLEOTIDE SEQUENCE [LARGE SCALE GENOMIC DNA]</scope>
    <source>
        <strain evidence="1">Daus_M_001</strain>
        <tissue evidence="1">Leg muscle</tissue>
    </source>
</reference>
<dbReference type="EMBL" id="JARBHB010000011">
    <property type="protein sequence ID" value="KAJ8873180.1"/>
    <property type="molecule type" value="Genomic_DNA"/>
</dbReference>
<proteinExistence type="predicted"/>
<keyword evidence="2" id="KW-1185">Reference proteome</keyword>
<protein>
    <submittedName>
        <fullName evidence="1">Uncharacterized protein</fullName>
    </submittedName>
</protein>
<comment type="caution">
    <text evidence="1">The sequence shown here is derived from an EMBL/GenBank/DDBJ whole genome shotgun (WGS) entry which is preliminary data.</text>
</comment>
<dbReference type="Proteomes" id="UP001159363">
    <property type="component" value="Chromosome 10"/>
</dbReference>
<evidence type="ECO:0000313" key="2">
    <source>
        <dbReference type="Proteomes" id="UP001159363"/>
    </source>
</evidence>
<sequence length="300" mass="34326">MLVDFHDYLYMTLSRHLSDWPSSSLHKRCCDHAKQNLRELSVDPRSDEFGKNTALSLCRKRKSFKLVCCLIVWRASLFRTNMVSQLLQRENMHGHFNCSFLEHMWSDGGFEETVVDANSQLNYQSAPQKYRASSTMNHTINLLSMWTRINNSKGTSYFSHWTVPPYHWTTLNDIFGFLYNIKSQENDVFVQKCKDLQLALTYECHRDVDGTQLHRELIVLHSLFHSAKSLNVPLEVLKYISTNSLCENFPNLTVALRILHSLPVTSAAMMIIACYDDCGTGGVCVMSADGCPWRAVLGGL</sequence>
<evidence type="ECO:0000313" key="1">
    <source>
        <dbReference type="EMBL" id="KAJ8873180.1"/>
    </source>
</evidence>
<accession>A0ABQ9GMC5</accession>